<sequence length="1601" mass="177601">MAEGNLDLPDDLLSSKTSDHSKGNDDNKPFMGQLDISKDQAMVDSSIPLSPQWLYVKSSDTKMEPRPPSSLSLGSSVDSSQKEAWRTDVPDDKKDWRRTTVETESSRRWREEERETGLLGRRERRKTDRRAEHDVNNRNSGLDTRRDNKWSSRWGPDDKEKENRSEKRIDVDKEDVHNDGQTFVANRTVSERESDSRDKWRPRYKMEGNSAAPSSYRAAPGFGQERGKVEGSNVGFNLGRGRSTGTIIRPSSGGAIGASPFENSVAGKSRISTGIFSYPRGKTLDIYRRQKLGSSLCSMPENMEEVPPVTQVIAIEPLAFVVPDAEEEAVLNDIWKGKITGGGVSHNSFRKGQSMDNVTETGDTEPNNTKMGAPFADVTEETVDRLLKTSIGVEEANTYSFVYENGVKVKCDGGDNHEGLKDNVSEAIAADGSLFTRKRTDNSDCLNYISGSQSDISVQSLPDSGVTRTPIFENNQHVAFDGSLKVSDDSNSVFVKSSSENYWNNLLGRGIPPEELSLYYRDPQGEIQGPFLGADIISWFDQGFFGMDLLVRLEDAPEDSPFFELCDVMPHLKFEHEHVGNTNLSQAEPSAVLEGKLDSGLRSSASVSEMVGSAAFDGSSWPPSDCDGLGGLHIQSIPDHPARQFKPPYSHSEDFNNFVAQDEGELAYLAECIASCGFGGGNLASFPAYRPLRSWPLIFNVVDLYLLFCYLIFKFPSIFAEIVFPGRPGSGGNAIGKTSTGLTDPSNIHRATPSTMCEGGVPNHEQTLHPLGLLWSELEGTAGKSGPISDAPFRGSGQDQVLNSGAARVGPFGAKTDSTSALETWTDAYRRNAGSEPNIYQEAMDASCLLHQDHELNRFELADKLFSQQLQQQHPHNLISSHNSHLNEAMMERGTNHNSIHQPQLASQTGQDLEHFMALQLQQQRQLQLQQLQQQQQFHQQQMLMKEQESHARQLVLEQLLQRQVREPSYTQSRLDAIRHSSALEQVLIEQQILSELQQRPHLPPRHAEPSIEHLIQAKFGQIPHQGPQSDLMELLSRAKHGQLHPLEHQALQQEQAHERLRQRLEMEEDRQIGAVWPADETGQYLRNPGVARRANSGFGPLDIYQQQQIPPPEEHVSHLERNLSMQDRLQRGLYDTGFLPLERTMSVPGGGPGVNLDAINPLVRAQGLEMQDPNSRMHSAGHMPGFSTGIHLQSPHRPLFSNQFHAPNGDTMENHWSERNGQLPADWMETRMQQLHLNGERQRRDFDVKRASEDQSMWMSAGANDDSSKRLLMELLQQKSGQQSTDQAEMTRGILFERGFHSGHFSTTNASNRSFNPLLDQDMSLNQAITVGSYGSNSGFPPQRDHVNEIADSLDACERFPFKSHSGALAEAQPVFSSINEASQVHLEARESIVRQTGVPTVEGEMPINLLSRHTSLGTGGGSLDFYNDKSDRRDSATEEIPKERMAVTSKRSDNILPKHPPELRVSSTQEGLSETTSDSLVRGKNPSDAMASEGGKREAGGNAANQVPSAMTSDKKDGRFRRTASCSDADVSETSFSDMLKSNAKKPTAQEAHASEALDATHRSGKKKGKKGRQIDPALLGFKVTSNRIMMGEIQRIED</sequence>
<feature type="compositionally biased region" description="Basic residues" evidence="1">
    <location>
        <begin position="1565"/>
        <end position="1574"/>
    </location>
</feature>
<feature type="compositionally biased region" description="Polar residues" evidence="1">
    <location>
        <begin position="1467"/>
        <end position="1481"/>
    </location>
</feature>
<feature type="region of interest" description="Disordered" evidence="1">
    <location>
        <begin position="1"/>
        <end position="228"/>
    </location>
</feature>
<feature type="compositionally biased region" description="Basic and acidic residues" evidence="1">
    <location>
        <begin position="1555"/>
        <end position="1564"/>
    </location>
</feature>
<dbReference type="InterPro" id="IPR003169">
    <property type="entry name" value="GYF"/>
</dbReference>
<feature type="compositionally biased region" description="Basic and acidic residues" evidence="1">
    <location>
        <begin position="1428"/>
        <end position="1455"/>
    </location>
</feature>
<feature type="compositionally biased region" description="Polar residues" evidence="1">
    <location>
        <begin position="179"/>
        <end position="188"/>
    </location>
</feature>
<feature type="compositionally biased region" description="Basic and acidic residues" evidence="1">
    <location>
        <begin position="17"/>
        <end position="28"/>
    </location>
</feature>
<dbReference type="EMBL" id="CP133616">
    <property type="protein sequence ID" value="WMV29242.1"/>
    <property type="molecule type" value="Genomic_DNA"/>
</dbReference>
<dbReference type="CDD" id="cd00072">
    <property type="entry name" value="GYF"/>
    <property type="match status" value="1"/>
</dbReference>
<feature type="domain" description="GYF" evidence="2">
    <location>
        <begin position="515"/>
        <end position="566"/>
    </location>
</feature>
<protein>
    <recommendedName>
        <fullName evidence="2">GYF domain-containing protein</fullName>
    </recommendedName>
</protein>
<gene>
    <name evidence="3" type="ORF">MTR67_022627</name>
</gene>
<dbReference type="Gene3D" id="3.30.1490.40">
    <property type="match status" value="1"/>
</dbReference>
<reference evidence="3" key="1">
    <citation type="submission" date="2023-08" db="EMBL/GenBank/DDBJ databases">
        <title>A de novo genome assembly of Solanum verrucosum Schlechtendal, a Mexican diploid species geographically isolated from the other diploid A-genome species in potato relatives.</title>
        <authorList>
            <person name="Hosaka K."/>
        </authorList>
    </citation>
    <scope>NUCLEOTIDE SEQUENCE</scope>
    <source>
        <tissue evidence="3">Young leaves</tissue>
    </source>
</reference>
<name>A0AAF0TQP1_SOLVR</name>
<keyword evidence="4" id="KW-1185">Reference proteome</keyword>
<feature type="compositionally biased region" description="Basic and acidic residues" evidence="1">
    <location>
        <begin position="143"/>
        <end position="178"/>
    </location>
</feature>
<evidence type="ECO:0000256" key="1">
    <source>
        <dbReference type="SAM" id="MobiDB-lite"/>
    </source>
</evidence>
<feature type="compositionally biased region" description="Basic and acidic residues" evidence="1">
    <location>
        <begin position="80"/>
        <end position="116"/>
    </location>
</feature>
<evidence type="ECO:0000313" key="3">
    <source>
        <dbReference type="EMBL" id="WMV29242.1"/>
    </source>
</evidence>
<dbReference type="SUPFAM" id="SSF55277">
    <property type="entry name" value="GYF domain"/>
    <property type="match status" value="1"/>
</dbReference>
<feature type="compositionally biased region" description="Polar residues" evidence="1">
    <location>
        <begin position="1505"/>
        <end position="1514"/>
    </location>
</feature>
<dbReference type="Proteomes" id="UP001234989">
    <property type="component" value="Chromosome 5"/>
</dbReference>
<feature type="region of interest" description="Disordered" evidence="1">
    <location>
        <begin position="1414"/>
        <end position="1577"/>
    </location>
</feature>
<feature type="compositionally biased region" description="Basic and acidic residues" evidence="1">
    <location>
        <begin position="189"/>
        <end position="206"/>
    </location>
</feature>
<accession>A0AAF0TQP1</accession>
<dbReference type="Pfam" id="PF02213">
    <property type="entry name" value="GYF"/>
    <property type="match status" value="1"/>
</dbReference>
<dbReference type="PANTHER" id="PTHR46992">
    <property type="entry name" value="GYF DOMAIN-CONTAINING PROTEIN"/>
    <property type="match status" value="1"/>
</dbReference>
<evidence type="ECO:0000313" key="4">
    <source>
        <dbReference type="Proteomes" id="UP001234989"/>
    </source>
</evidence>
<feature type="compositionally biased region" description="Low complexity" evidence="1">
    <location>
        <begin position="69"/>
        <end position="79"/>
    </location>
</feature>
<proteinExistence type="predicted"/>
<feature type="compositionally biased region" description="Basic and acidic residues" evidence="1">
    <location>
        <begin position="125"/>
        <end position="136"/>
    </location>
</feature>
<dbReference type="PANTHER" id="PTHR46992:SF1">
    <property type="entry name" value="GYF DOMAIN-CONTAINING PROTEIN"/>
    <property type="match status" value="1"/>
</dbReference>
<evidence type="ECO:0000259" key="2">
    <source>
        <dbReference type="PROSITE" id="PS50829"/>
    </source>
</evidence>
<dbReference type="InterPro" id="IPR035445">
    <property type="entry name" value="GYF-like_dom_sf"/>
</dbReference>
<dbReference type="PROSITE" id="PS50829">
    <property type="entry name" value="GYF"/>
    <property type="match status" value="1"/>
</dbReference>
<dbReference type="SMART" id="SM00444">
    <property type="entry name" value="GYF"/>
    <property type="match status" value="1"/>
</dbReference>
<organism evidence="3 4">
    <name type="scientific">Solanum verrucosum</name>
    <dbReference type="NCBI Taxonomy" id="315347"/>
    <lineage>
        <taxon>Eukaryota</taxon>
        <taxon>Viridiplantae</taxon>
        <taxon>Streptophyta</taxon>
        <taxon>Embryophyta</taxon>
        <taxon>Tracheophyta</taxon>
        <taxon>Spermatophyta</taxon>
        <taxon>Magnoliopsida</taxon>
        <taxon>eudicotyledons</taxon>
        <taxon>Gunneridae</taxon>
        <taxon>Pentapetalae</taxon>
        <taxon>asterids</taxon>
        <taxon>lamiids</taxon>
        <taxon>Solanales</taxon>
        <taxon>Solanaceae</taxon>
        <taxon>Solanoideae</taxon>
        <taxon>Solaneae</taxon>
        <taxon>Solanum</taxon>
    </lineage>
</organism>